<protein>
    <submittedName>
        <fullName evidence="1">Uncharacterized protein</fullName>
    </submittedName>
</protein>
<sequence>MPTLLSSKDNRKSYLIGQPLLTSLLLWKSEIVEILGLDSVQLTLRLSFPFESYIIHLKNGKILSISIGFKEKRGWKGDSTPFVEGKKDHQVRLDRVIESVWLQGILSALLPTKFNTFRHLINSRHHLRICWVNKLWNTTHFLPKGKGFEKTS</sequence>
<reference evidence="1 2" key="1">
    <citation type="submission" date="2021-06" db="EMBL/GenBank/DDBJ databases">
        <title>Caerostris darwini draft genome.</title>
        <authorList>
            <person name="Kono N."/>
            <person name="Arakawa K."/>
        </authorList>
    </citation>
    <scope>NUCLEOTIDE SEQUENCE [LARGE SCALE GENOMIC DNA]</scope>
</reference>
<dbReference type="Proteomes" id="UP001054837">
    <property type="component" value="Unassembled WGS sequence"/>
</dbReference>
<name>A0AAV4R029_9ARAC</name>
<dbReference type="EMBL" id="BPLQ01005428">
    <property type="protein sequence ID" value="GIY14899.1"/>
    <property type="molecule type" value="Genomic_DNA"/>
</dbReference>
<organism evidence="1 2">
    <name type="scientific">Caerostris darwini</name>
    <dbReference type="NCBI Taxonomy" id="1538125"/>
    <lineage>
        <taxon>Eukaryota</taxon>
        <taxon>Metazoa</taxon>
        <taxon>Ecdysozoa</taxon>
        <taxon>Arthropoda</taxon>
        <taxon>Chelicerata</taxon>
        <taxon>Arachnida</taxon>
        <taxon>Araneae</taxon>
        <taxon>Araneomorphae</taxon>
        <taxon>Entelegynae</taxon>
        <taxon>Araneoidea</taxon>
        <taxon>Araneidae</taxon>
        <taxon>Caerostris</taxon>
    </lineage>
</organism>
<evidence type="ECO:0000313" key="2">
    <source>
        <dbReference type="Proteomes" id="UP001054837"/>
    </source>
</evidence>
<dbReference type="AlphaFoldDB" id="A0AAV4R029"/>
<comment type="caution">
    <text evidence="1">The sequence shown here is derived from an EMBL/GenBank/DDBJ whole genome shotgun (WGS) entry which is preliminary data.</text>
</comment>
<keyword evidence="2" id="KW-1185">Reference proteome</keyword>
<accession>A0AAV4R029</accession>
<gene>
    <name evidence="1" type="ORF">CDAR_367871</name>
</gene>
<proteinExistence type="predicted"/>
<evidence type="ECO:0000313" key="1">
    <source>
        <dbReference type="EMBL" id="GIY14899.1"/>
    </source>
</evidence>